<protein>
    <submittedName>
        <fullName evidence="1">TnpV protein</fullName>
    </submittedName>
</protein>
<evidence type="ECO:0000313" key="2">
    <source>
        <dbReference type="Proteomes" id="UP000462501"/>
    </source>
</evidence>
<dbReference type="Pfam" id="PF14198">
    <property type="entry name" value="TnpV"/>
    <property type="match status" value="1"/>
</dbReference>
<sequence>MELTYRTEGDYQLPNLDVPEAPQVGKYGMLRRSFLANHRHGIYTGMLLTGELNTHLAEIDRQATEMVEQLTEQMAREQGVTESLKASDQMKWVGLMNNIKAAAEEAALAEIVYAN</sequence>
<dbReference type="AlphaFoldDB" id="A0A845T1V3"/>
<dbReference type="InterPro" id="IPR026989">
    <property type="entry name" value="TnpV"/>
</dbReference>
<proteinExistence type="predicted"/>
<name>A0A845T1V3_9FIRM</name>
<reference evidence="1 2" key="1">
    <citation type="submission" date="2019-06" db="EMBL/GenBank/DDBJ databases">
        <title>Draft genome sequences of 15 bacterial species constituting the stable defined intestinal microbiota of the GM15 gnotobiotic mouse model.</title>
        <authorList>
            <person name="Elie C."/>
            <person name="Mathieu A."/>
            <person name="Saliou A."/>
            <person name="Darnaud M."/>
            <person name="Leulier F."/>
            <person name="Tamellini A."/>
        </authorList>
    </citation>
    <scope>NUCLEOTIDE SEQUENCE [LARGE SCALE GENOMIC DNA]</scope>
    <source>
        <strain evidence="1 2">JM4-15</strain>
    </source>
</reference>
<dbReference type="Proteomes" id="UP000462501">
    <property type="component" value="Unassembled WGS sequence"/>
</dbReference>
<evidence type="ECO:0000313" key="1">
    <source>
        <dbReference type="EMBL" id="NDO40733.1"/>
    </source>
</evidence>
<organism evidence="1 2">
    <name type="scientific">Anaerotruncus colihominis</name>
    <dbReference type="NCBI Taxonomy" id="169435"/>
    <lineage>
        <taxon>Bacteria</taxon>
        <taxon>Bacillati</taxon>
        <taxon>Bacillota</taxon>
        <taxon>Clostridia</taxon>
        <taxon>Eubacteriales</taxon>
        <taxon>Oscillospiraceae</taxon>
        <taxon>Anaerotruncus</taxon>
    </lineage>
</organism>
<gene>
    <name evidence="1" type="ORF">FMM72_16215</name>
</gene>
<dbReference type="EMBL" id="VIQT01000024">
    <property type="protein sequence ID" value="NDO40733.1"/>
    <property type="molecule type" value="Genomic_DNA"/>
</dbReference>
<accession>A0A845T1V3</accession>
<comment type="caution">
    <text evidence="1">The sequence shown here is derived from an EMBL/GenBank/DDBJ whole genome shotgun (WGS) entry which is preliminary data.</text>
</comment>
<dbReference type="RefSeq" id="WP_162221999.1">
    <property type="nucleotide sequence ID" value="NZ_JANJZM010000020.1"/>
</dbReference>